<dbReference type="RefSeq" id="WP_330146168.1">
    <property type="nucleotide sequence ID" value="NZ_JAZDQU010000002.1"/>
</dbReference>
<keyword evidence="2" id="KW-1185">Reference proteome</keyword>
<protein>
    <submittedName>
        <fullName evidence="1">DUF6607 family protein</fullName>
    </submittedName>
</protein>
<dbReference type="Proteomes" id="UP001337681">
    <property type="component" value="Unassembled WGS sequence"/>
</dbReference>
<evidence type="ECO:0000313" key="2">
    <source>
        <dbReference type="Proteomes" id="UP001337681"/>
    </source>
</evidence>
<gene>
    <name evidence="1" type="ORF">VRU49_07530</name>
</gene>
<dbReference type="Pfam" id="PF20311">
    <property type="entry name" value="DUF6607"/>
    <property type="match status" value="1"/>
</dbReference>
<organism evidence="1 2">
    <name type="scientific">Pedobacter flavus</name>
    <dbReference type="NCBI Taxonomy" id="3113906"/>
    <lineage>
        <taxon>Bacteria</taxon>
        <taxon>Pseudomonadati</taxon>
        <taxon>Bacteroidota</taxon>
        <taxon>Sphingobacteriia</taxon>
        <taxon>Sphingobacteriales</taxon>
        <taxon>Sphingobacteriaceae</taxon>
        <taxon>Pedobacter</taxon>
    </lineage>
</organism>
<proteinExistence type="predicted"/>
<comment type="caution">
    <text evidence="1">The sequence shown here is derived from an EMBL/GenBank/DDBJ whole genome shotgun (WGS) entry which is preliminary data.</text>
</comment>
<evidence type="ECO:0000313" key="1">
    <source>
        <dbReference type="EMBL" id="MEE1885268.1"/>
    </source>
</evidence>
<sequence length="305" mass="36599">MKNILNLIFALFISTTVFSQSNIEKDRKAIKSMSGFYEVSFNYVETFASNNTYEFKPRYESHGSEWVLILEDTPTKIVMQHILVLGKNMVMKHWREDWIYEAPTLLKYEKDNKWIKTKASNDEVKGTWVQKVYQVDDSPRYEGRGTWTHVDGKSRWESETDSPLPRREHSKRNDYNVLKRLNRLYSTETGWMFEQDNQKIIRDNGKDILLVREKGLEEFNKIDEKIFDVAKVWWKEQAPFWKVVRNIWEKIYEQNEVIQFQNTINSKALYDHLFPLAQTSIDNKWGEERINKEVFTIIHTYLKEK</sequence>
<name>A0ABU7H1S3_9SPHI</name>
<dbReference type="InterPro" id="IPR046715">
    <property type="entry name" value="DUF6607"/>
</dbReference>
<dbReference type="EMBL" id="JAZDQU010000002">
    <property type="protein sequence ID" value="MEE1885268.1"/>
    <property type="molecule type" value="Genomic_DNA"/>
</dbReference>
<accession>A0ABU7H1S3</accession>
<reference evidence="1 2" key="1">
    <citation type="submission" date="2024-01" db="EMBL/GenBank/DDBJ databases">
        <title>Pedobacter sp. nov., isolated from oil-contaminated soil.</title>
        <authorList>
            <person name="Le N.T.T."/>
        </authorList>
    </citation>
    <scope>NUCLEOTIDE SEQUENCE [LARGE SCALE GENOMIC DNA]</scope>
    <source>
        <strain evidence="1 2">VNH31</strain>
    </source>
</reference>